<gene>
    <name evidence="2" type="ORF">EHSB41UT_04680</name>
</gene>
<dbReference type="Proteomes" id="UP000196573">
    <property type="component" value="Unassembled WGS sequence"/>
</dbReference>
<dbReference type="InterPro" id="IPR011050">
    <property type="entry name" value="Pectin_lyase_fold/virulence"/>
</dbReference>
<dbReference type="SMART" id="SM00710">
    <property type="entry name" value="PbH1"/>
    <property type="match status" value="6"/>
</dbReference>
<proteinExistence type="predicted"/>
<organism evidence="2 3">
    <name type="scientific">Parendozoicomonas haliclonae</name>
    <dbReference type="NCBI Taxonomy" id="1960125"/>
    <lineage>
        <taxon>Bacteria</taxon>
        <taxon>Pseudomonadati</taxon>
        <taxon>Pseudomonadota</taxon>
        <taxon>Gammaproteobacteria</taxon>
        <taxon>Oceanospirillales</taxon>
        <taxon>Endozoicomonadaceae</taxon>
        <taxon>Parendozoicomonas</taxon>
    </lineage>
</organism>
<dbReference type="NCBIfam" id="TIGR03805">
    <property type="entry name" value="beta_helix_1"/>
    <property type="match status" value="1"/>
</dbReference>
<name>A0A1X7ARU8_9GAMM</name>
<reference evidence="2 3" key="1">
    <citation type="submission" date="2017-03" db="EMBL/GenBank/DDBJ databases">
        <authorList>
            <person name="Afonso C.L."/>
            <person name="Miller P.J."/>
            <person name="Scott M.A."/>
            <person name="Spackman E."/>
            <person name="Goraichik I."/>
            <person name="Dimitrov K.M."/>
            <person name="Suarez D.L."/>
            <person name="Swayne D.E."/>
        </authorList>
    </citation>
    <scope>NUCLEOTIDE SEQUENCE [LARGE SCALE GENOMIC DNA]</scope>
    <source>
        <strain evidence="2">SB41UT1</strain>
    </source>
</reference>
<dbReference type="SUPFAM" id="SSF51126">
    <property type="entry name" value="Pectin lyase-like"/>
    <property type="match status" value="1"/>
</dbReference>
<evidence type="ECO:0000313" key="3">
    <source>
        <dbReference type="Proteomes" id="UP000196573"/>
    </source>
</evidence>
<dbReference type="PROSITE" id="PS51257">
    <property type="entry name" value="PROKAR_LIPOPROTEIN"/>
    <property type="match status" value="1"/>
</dbReference>
<dbReference type="AlphaFoldDB" id="A0A1X7ARU8"/>
<dbReference type="EMBL" id="FWPT01000018">
    <property type="protein sequence ID" value="SMA50862.1"/>
    <property type="molecule type" value="Genomic_DNA"/>
</dbReference>
<accession>A0A1X7ARU8</accession>
<feature type="domain" description="Right handed beta helix" evidence="1">
    <location>
        <begin position="84"/>
        <end position="221"/>
    </location>
</feature>
<dbReference type="InterPro" id="IPR006626">
    <property type="entry name" value="PbH1"/>
</dbReference>
<keyword evidence="3" id="KW-1185">Reference proteome</keyword>
<dbReference type="Pfam" id="PF13229">
    <property type="entry name" value="Beta_helix"/>
    <property type="match status" value="1"/>
</dbReference>
<dbReference type="InterPro" id="IPR039448">
    <property type="entry name" value="Beta_helix"/>
</dbReference>
<dbReference type="RefSeq" id="WP_207626743.1">
    <property type="nucleotide sequence ID" value="NZ_CBCSCN010000020.1"/>
</dbReference>
<evidence type="ECO:0000259" key="1">
    <source>
        <dbReference type="Pfam" id="PF13229"/>
    </source>
</evidence>
<sequence length="416" mass="44539">MSLRSYSPYLSAIVLCSVLTGCDQSPDSQTQAPSENFGKQLQAQLIDAKAGDVIEIPAGTYELDRSLTLNVDGVTIRGAGIDKTILNFKNQLAGAEGVMVTASDFTIEDLAIEDTKGDALKISDGKNIIIRRVRAEWTGGPSTDNGAYGFYPVLTENTLIEDSVVKGASDAGIYVGQSRNIIVRRNLAEYNVAGYEIENSIGADVYENVATNNTGGILIFNMPSLTQPGHTVRIYNNKVYENNTENFAPKGGPVASVPAGSGILINSNDKVEIFDNELRDNDTAHIIISSLFTANYAEEYAHSENFDPYPEGIQVLDNTYIGGGESPGRLELKALKFSMFGLNGSLPDVLWDGIVDANKFVDGQLPEELGVCIGDEKASFINVDAGNNYSAPTTDKAGVSCQLPRLAAINLNGLGE</sequence>
<dbReference type="InterPro" id="IPR022442">
    <property type="entry name" value="SO_2930-like_dom"/>
</dbReference>
<dbReference type="InterPro" id="IPR012334">
    <property type="entry name" value="Pectin_lyas_fold"/>
</dbReference>
<evidence type="ECO:0000313" key="2">
    <source>
        <dbReference type="EMBL" id="SMA50862.1"/>
    </source>
</evidence>
<dbReference type="Gene3D" id="2.160.20.10">
    <property type="entry name" value="Single-stranded right-handed beta-helix, Pectin lyase-like"/>
    <property type="match status" value="1"/>
</dbReference>
<protein>
    <recommendedName>
        <fullName evidence="1">Right handed beta helix domain-containing protein</fullName>
    </recommendedName>
</protein>